<reference evidence="1 2" key="1">
    <citation type="journal article" date="2021" name="Comput. Struct. Biotechnol. J.">
        <title>De novo genome assembly of the potent medicinal plant Rehmannia glutinosa using nanopore technology.</title>
        <authorList>
            <person name="Ma L."/>
            <person name="Dong C."/>
            <person name="Song C."/>
            <person name="Wang X."/>
            <person name="Zheng X."/>
            <person name="Niu Y."/>
            <person name="Chen S."/>
            <person name="Feng W."/>
        </authorList>
    </citation>
    <scope>NUCLEOTIDE SEQUENCE [LARGE SCALE GENOMIC DNA]</scope>
    <source>
        <strain evidence="1">DH-2019</strain>
    </source>
</reference>
<dbReference type="PANTHER" id="PTHR31676:SF178">
    <property type="entry name" value="DUF538 DOMAIN-CONTAINING PROTEIN"/>
    <property type="match status" value="1"/>
</dbReference>
<keyword evidence="2" id="KW-1185">Reference proteome</keyword>
<dbReference type="Gene3D" id="2.30.240.10">
    <property type="entry name" value="At5g01610-like"/>
    <property type="match status" value="1"/>
</dbReference>
<gene>
    <name evidence="1" type="ORF">DH2020_008530</name>
</gene>
<dbReference type="EMBL" id="JABTTQ020000005">
    <property type="protein sequence ID" value="KAK6154282.1"/>
    <property type="molecule type" value="Genomic_DNA"/>
</dbReference>
<proteinExistence type="predicted"/>
<accession>A0ABR0X3P0</accession>
<evidence type="ECO:0000313" key="2">
    <source>
        <dbReference type="Proteomes" id="UP001318860"/>
    </source>
</evidence>
<dbReference type="Pfam" id="PF04398">
    <property type="entry name" value="DUF538"/>
    <property type="match status" value="1"/>
</dbReference>
<comment type="caution">
    <text evidence="1">The sequence shown here is derived from an EMBL/GenBank/DDBJ whole genome shotgun (WGS) entry which is preliminary data.</text>
</comment>
<dbReference type="PANTHER" id="PTHR31676">
    <property type="entry name" value="T31J12.3 PROTEIN-RELATED"/>
    <property type="match status" value="1"/>
</dbReference>
<dbReference type="SUPFAM" id="SSF141562">
    <property type="entry name" value="At5g01610-like"/>
    <property type="match status" value="1"/>
</dbReference>
<dbReference type="Proteomes" id="UP001318860">
    <property type="component" value="Unassembled WGS sequence"/>
</dbReference>
<dbReference type="InterPro" id="IPR007493">
    <property type="entry name" value="DUF538"/>
</dbReference>
<evidence type="ECO:0000313" key="1">
    <source>
        <dbReference type="EMBL" id="KAK6154282.1"/>
    </source>
</evidence>
<sequence length="139" mass="15750">MAKKQGEIVKRGHDEALKMAVSLLEEFGLPLGLLSPLADVLEIGFVRATGYMWIVQQKKVEHDFNTINKSVSYNSEISAYLEKNRLKKMKGVTSKEMVPWPLVSDLWVDDSTTGRIYIKSLRGTPKRFPVEAFLSNLVH</sequence>
<protein>
    <submittedName>
        <fullName evidence="1">Uncharacterized protein</fullName>
    </submittedName>
</protein>
<name>A0ABR0X3P0_REHGL</name>
<organism evidence="1 2">
    <name type="scientific">Rehmannia glutinosa</name>
    <name type="common">Chinese foxglove</name>
    <dbReference type="NCBI Taxonomy" id="99300"/>
    <lineage>
        <taxon>Eukaryota</taxon>
        <taxon>Viridiplantae</taxon>
        <taxon>Streptophyta</taxon>
        <taxon>Embryophyta</taxon>
        <taxon>Tracheophyta</taxon>
        <taxon>Spermatophyta</taxon>
        <taxon>Magnoliopsida</taxon>
        <taxon>eudicotyledons</taxon>
        <taxon>Gunneridae</taxon>
        <taxon>Pentapetalae</taxon>
        <taxon>asterids</taxon>
        <taxon>lamiids</taxon>
        <taxon>Lamiales</taxon>
        <taxon>Orobanchaceae</taxon>
        <taxon>Rehmannieae</taxon>
        <taxon>Rehmannia</taxon>
    </lineage>
</organism>
<dbReference type="InterPro" id="IPR036758">
    <property type="entry name" value="At5g01610-like"/>
</dbReference>